<feature type="compositionally biased region" description="Polar residues" evidence="1">
    <location>
        <begin position="55"/>
        <end position="74"/>
    </location>
</feature>
<accession>A0AAD6WN63</accession>
<organism evidence="2 3">
    <name type="scientific">Mycena alexandri</name>
    <dbReference type="NCBI Taxonomy" id="1745969"/>
    <lineage>
        <taxon>Eukaryota</taxon>
        <taxon>Fungi</taxon>
        <taxon>Dikarya</taxon>
        <taxon>Basidiomycota</taxon>
        <taxon>Agaricomycotina</taxon>
        <taxon>Agaricomycetes</taxon>
        <taxon>Agaricomycetidae</taxon>
        <taxon>Agaricales</taxon>
        <taxon>Marasmiineae</taxon>
        <taxon>Mycenaceae</taxon>
        <taxon>Mycena</taxon>
    </lineage>
</organism>
<dbReference type="AlphaFoldDB" id="A0AAD6WN63"/>
<feature type="region of interest" description="Disordered" evidence="1">
    <location>
        <begin position="52"/>
        <end position="81"/>
    </location>
</feature>
<dbReference type="EMBL" id="JARJCM010000316">
    <property type="protein sequence ID" value="KAJ7018907.1"/>
    <property type="molecule type" value="Genomic_DNA"/>
</dbReference>
<feature type="region of interest" description="Disordered" evidence="1">
    <location>
        <begin position="192"/>
        <end position="216"/>
    </location>
</feature>
<gene>
    <name evidence="2" type="ORF">C8F04DRAFT_1198318</name>
</gene>
<evidence type="ECO:0000313" key="3">
    <source>
        <dbReference type="Proteomes" id="UP001218188"/>
    </source>
</evidence>
<comment type="caution">
    <text evidence="2">The sequence shown here is derived from an EMBL/GenBank/DDBJ whole genome shotgun (WGS) entry which is preliminary data.</text>
</comment>
<keyword evidence="3" id="KW-1185">Reference proteome</keyword>
<name>A0AAD6WN63_9AGAR</name>
<sequence>MATSGVSSWLQFKPKRSATLQAASFYFKGATGRCRTKSDEIEGTITIENFLQRPGSDSRSPCTSPSVSPQVHSTDLQEEGRSLPAAVANPNVTSEHTKLRMCEQRSSANRGNEITKHRRDDQCAPEDSMFNVPTKMRILQKAIGLAQKSFQSTQYSIPEALLLRAELLSKQGLFRQSRGFLVTNFDQKQVSRRDGGQLKHLNTTPPHSGLSESTYSPESHAWSIQPRLNFTSKMIDATSVVQSQPELITHPIRQNLPIWEKCIQMYIIQNNKKKMNLKSFGCGGKRQLSYCKSKALFIVFNGAEVS</sequence>
<evidence type="ECO:0000313" key="2">
    <source>
        <dbReference type="EMBL" id="KAJ7018907.1"/>
    </source>
</evidence>
<feature type="compositionally biased region" description="Basic and acidic residues" evidence="1">
    <location>
        <begin position="113"/>
        <end position="122"/>
    </location>
</feature>
<reference evidence="2" key="1">
    <citation type="submission" date="2023-03" db="EMBL/GenBank/DDBJ databases">
        <title>Massive genome expansion in bonnet fungi (Mycena s.s.) driven by repeated elements and novel gene families across ecological guilds.</title>
        <authorList>
            <consortium name="Lawrence Berkeley National Laboratory"/>
            <person name="Harder C.B."/>
            <person name="Miyauchi S."/>
            <person name="Viragh M."/>
            <person name="Kuo A."/>
            <person name="Thoen E."/>
            <person name="Andreopoulos B."/>
            <person name="Lu D."/>
            <person name="Skrede I."/>
            <person name="Drula E."/>
            <person name="Henrissat B."/>
            <person name="Morin E."/>
            <person name="Kohler A."/>
            <person name="Barry K."/>
            <person name="LaButti K."/>
            <person name="Morin E."/>
            <person name="Salamov A."/>
            <person name="Lipzen A."/>
            <person name="Mereny Z."/>
            <person name="Hegedus B."/>
            <person name="Baldrian P."/>
            <person name="Stursova M."/>
            <person name="Weitz H."/>
            <person name="Taylor A."/>
            <person name="Grigoriev I.V."/>
            <person name="Nagy L.G."/>
            <person name="Martin F."/>
            <person name="Kauserud H."/>
        </authorList>
    </citation>
    <scope>NUCLEOTIDE SEQUENCE</scope>
    <source>
        <strain evidence="2">CBHHK200</strain>
    </source>
</reference>
<feature type="compositionally biased region" description="Polar residues" evidence="1">
    <location>
        <begin position="200"/>
        <end position="216"/>
    </location>
</feature>
<feature type="region of interest" description="Disordered" evidence="1">
    <location>
        <begin position="104"/>
        <end position="128"/>
    </location>
</feature>
<evidence type="ECO:0000256" key="1">
    <source>
        <dbReference type="SAM" id="MobiDB-lite"/>
    </source>
</evidence>
<protein>
    <submittedName>
        <fullName evidence="2">Uncharacterized protein</fullName>
    </submittedName>
</protein>
<dbReference type="Proteomes" id="UP001218188">
    <property type="component" value="Unassembled WGS sequence"/>
</dbReference>
<proteinExistence type="predicted"/>